<feature type="non-terminal residue" evidence="2">
    <location>
        <position position="566"/>
    </location>
</feature>
<dbReference type="GO" id="GO:0006406">
    <property type="term" value="P:mRNA export from nucleus"/>
    <property type="evidence" value="ECO:0007669"/>
    <property type="project" value="TreeGrafter"/>
</dbReference>
<dbReference type="GO" id="GO:0000445">
    <property type="term" value="C:THO complex part of transcription export complex"/>
    <property type="evidence" value="ECO:0007669"/>
    <property type="project" value="TreeGrafter"/>
</dbReference>
<feature type="non-terminal residue" evidence="2">
    <location>
        <position position="1"/>
    </location>
</feature>
<evidence type="ECO:0000313" key="3">
    <source>
        <dbReference type="Proteomes" id="UP000799772"/>
    </source>
</evidence>
<sequence length="566" mass="63811">LPEDSMVARIDALLERARVWKASSSVDLPLPVLEFSGAKGLPLEDPKVSAQVHNGCVEVAARQVFQRIAASADIHDPAFADVWNLFDIVNICGDHGQCDSVLVWQLIEELLEVESIDGCRIAFDYLDSRRERLTAKNFKAKQLIILRSCNELLRRLSRAEDTVFCGRVYIFLFQSFPLGDKSSVNLRGEFHTENVTTFEEEPPAASNNEVKSDENEPQDTLMADSDKPATADTVTITISDGDKTSTESAKEEMKEVTSEQLYPIFWTLQKAFSNPPRIFSDENLSEFKSGLDATLAMFKKVPRVIQATSSDEKRGVKRKAGEAFDEIAGAYNPKYLTSRELFTLELSDLAFQRHILVQALILLDFLLSLSEKAKEDTTNLTIQKALQYPFTLSEQDADWATKMRTAIAGYLQDGPEGKFYYRMVDTVLSRDQNWVRWKMENCPPISKPPVVAQEFVTAKVEARKAFSVPRKRSAPMGTLDLAFLANNAKVSSLQGLEKSERYNIPTTESVLRDIDTDVLDLDMATTDDEKNLLEHAMQNKTWRLLRCMAKEKLRLFNSADDGKNMK</sequence>
<dbReference type="AlphaFoldDB" id="A0A9P4IF37"/>
<reference evidence="2" key="1">
    <citation type="journal article" date="2020" name="Stud. Mycol.">
        <title>101 Dothideomycetes genomes: a test case for predicting lifestyles and emergence of pathogens.</title>
        <authorList>
            <person name="Haridas S."/>
            <person name="Albert R."/>
            <person name="Binder M."/>
            <person name="Bloem J."/>
            <person name="Labutti K."/>
            <person name="Salamov A."/>
            <person name="Andreopoulos B."/>
            <person name="Baker S."/>
            <person name="Barry K."/>
            <person name="Bills G."/>
            <person name="Bluhm B."/>
            <person name="Cannon C."/>
            <person name="Castanera R."/>
            <person name="Culley D."/>
            <person name="Daum C."/>
            <person name="Ezra D."/>
            <person name="Gonzalez J."/>
            <person name="Henrissat B."/>
            <person name="Kuo A."/>
            <person name="Liang C."/>
            <person name="Lipzen A."/>
            <person name="Lutzoni F."/>
            <person name="Magnuson J."/>
            <person name="Mondo S."/>
            <person name="Nolan M."/>
            <person name="Ohm R."/>
            <person name="Pangilinan J."/>
            <person name="Park H.-J."/>
            <person name="Ramirez L."/>
            <person name="Alfaro M."/>
            <person name="Sun H."/>
            <person name="Tritt A."/>
            <person name="Yoshinaga Y."/>
            <person name="Zwiers L.-H."/>
            <person name="Turgeon B."/>
            <person name="Goodwin S."/>
            <person name="Spatafora J."/>
            <person name="Crous P."/>
            <person name="Grigoriev I."/>
        </authorList>
    </citation>
    <scope>NUCLEOTIDE SEQUENCE</scope>
    <source>
        <strain evidence="2">CBS 133067</strain>
    </source>
</reference>
<dbReference type="Pfam" id="PF11957">
    <property type="entry name" value="efThoc1"/>
    <property type="match status" value="1"/>
</dbReference>
<feature type="region of interest" description="Disordered" evidence="1">
    <location>
        <begin position="194"/>
        <end position="252"/>
    </location>
</feature>
<keyword evidence="3" id="KW-1185">Reference proteome</keyword>
<dbReference type="PANTHER" id="PTHR13265">
    <property type="entry name" value="THO COMPLEX SUBUNIT 1"/>
    <property type="match status" value="1"/>
</dbReference>
<proteinExistence type="predicted"/>
<evidence type="ECO:0000256" key="1">
    <source>
        <dbReference type="SAM" id="MobiDB-lite"/>
    </source>
</evidence>
<dbReference type="Proteomes" id="UP000799772">
    <property type="component" value="Unassembled WGS sequence"/>
</dbReference>
<protein>
    <recommendedName>
        <fullName evidence="4">Nuclear matrix protein</fullName>
    </recommendedName>
</protein>
<gene>
    <name evidence="2" type="ORF">NA57DRAFT_18809</name>
</gene>
<dbReference type="PANTHER" id="PTHR13265:SF0">
    <property type="entry name" value="HPR1"/>
    <property type="match status" value="1"/>
</dbReference>
<accession>A0A9P4IF37</accession>
<comment type="caution">
    <text evidence="2">The sequence shown here is derived from an EMBL/GenBank/DDBJ whole genome shotgun (WGS) entry which is preliminary data.</text>
</comment>
<evidence type="ECO:0008006" key="4">
    <source>
        <dbReference type="Google" id="ProtNLM"/>
    </source>
</evidence>
<dbReference type="InterPro" id="IPR021861">
    <property type="entry name" value="THO_THOC1"/>
</dbReference>
<evidence type="ECO:0000313" key="2">
    <source>
        <dbReference type="EMBL" id="KAF2097939.1"/>
    </source>
</evidence>
<dbReference type="OrthoDB" id="10257415at2759"/>
<dbReference type="EMBL" id="ML978127">
    <property type="protein sequence ID" value="KAF2097939.1"/>
    <property type="molecule type" value="Genomic_DNA"/>
</dbReference>
<feature type="compositionally biased region" description="Basic and acidic residues" evidence="1">
    <location>
        <begin position="240"/>
        <end position="252"/>
    </location>
</feature>
<name>A0A9P4IF37_9PEZI</name>
<organism evidence="2 3">
    <name type="scientific">Rhizodiscina lignyota</name>
    <dbReference type="NCBI Taxonomy" id="1504668"/>
    <lineage>
        <taxon>Eukaryota</taxon>
        <taxon>Fungi</taxon>
        <taxon>Dikarya</taxon>
        <taxon>Ascomycota</taxon>
        <taxon>Pezizomycotina</taxon>
        <taxon>Dothideomycetes</taxon>
        <taxon>Pleosporomycetidae</taxon>
        <taxon>Aulographales</taxon>
        <taxon>Rhizodiscinaceae</taxon>
        <taxon>Rhizodiscina</taxon>
    </lineage>
</organism>